<dbReference type="InterPro" id="IPR007887">
    <property type="entry name" value="MecA_N"/>
</dbReference>
<dbReference type="InterPro" id="IPR012338">
    <property type="entry name" value="Beta-lactam/transpept-like"/>
</dbReference>
<feature type="domain" description="NTF2-like N-terminal transpeptidase" evidence="10">
    <location>
        <begin position="26"/>
        <end position="152"/>
    </location>
</feature>
<dbReference type="InterPro" id="IPR036138">
    <property type="entry name" value="PBP_dimer_sf"/>
</dbReference>
<dbReference type="Pfam" id="PF05223">
    <property type="entry name" value="MecA_N"/>
    <property type="match status" value="1"/>
</dbReference>
<dbReference type="Gene3D" id="3.30.1390.30">
    <property type="entry name" value="Penicillin-binding protein 2a, domain 3"/>
    <property type="match status" value="1"/>
</dbReference>
<evidence type="ECO:0000256" key="6">
    <source>
        <dbReference type="ARBA" id="ARBA00034000"/>
    </source>
</evidence>
<feature type="chain" id="PRO_5046453569" description="serine-type D-Ala-D-Ala carboxypeptidase" evidence="7">
    <location>
        <begin position="22"/>
        <end position="670"/>
    </location>
</feature>
<feature type="domain" description="Penicillin-binding protein transpeptidase" evidence="8">
    <location>
        <begin position="359"/>
        <end position="665"/>
    </location>
</feature>
<dbReference type="Pfam" id="PF03717">
    <property type="entry name" value="PBP_dimer"/>
    <property type="match status" value="1"/>
</dbReference>
<organism evidence="11 12">
    <name type="scientific">Salinibacillus aidingensis</name>
    <dbReference type="NCBI Taxonomy" id="237684"/>
    <lineage>
        <taxon>Bacteria</taxon>
        <taxon>Bacillati</taxon>
        <taxon>Bacillota</taxon>
        <taxon>Bacilli</taxon>
        <taxon>Bacillales</taxon>
        <taxon>Bacillaceae</taxon>
        <taxon>Salinibacillus</taxon>
    </lineage>
</organism>
<comment type="similarity">
    <text evidence="3">Belongs to the transpeptidase family.</text>
</comment>
<dbReference type="RefSeq" id="WP_343842335.1">
    <property type="nucleotide sequence ID" value="NZ_BAAADO010000006.1"/>
</dbReference>
<dbReference type="Pfam" id="PF00905">
    <property type="entry name" value="Transpeptidase"/>
    <property type="match status" value="1"/>
</dbReference>
<dbReference type="PANTHER" id="PTHR30627">
    <property type="entry name" value="PEPTIDOGLYCAN D,D-TRANSPEPTIDASE"/>
    <property type="match status" value="1"/>
</dbReference>
<dbReference type="PANTHER" id="PTHR30627:SF25">
    <property type="entry name" value="PENICILLIN-BINDING PROTEIN 3"/>
    <property type="match status" value="1"/>
</dbReference>
<dbReference type="SUPFAM" id="SSF56519">
    <property type="entry name" value="Penicillin binding protein dimerisation domain"/>
    <property type="match status" value="1"/>
</dbReference>
<evidence type="ECO:0000259" key="8">
    <source>
        <dbReference type="Pfam" id="PF00905"/>
    </source>
</evidence>
<dbReference type="EC" id="3.4.16.4" evidence="4"/>
<gene>
    <name evidence="11" type="primary">pbpC</name>
    <name evidence="11" type="ORF">GCM10008986_27980</name>
</gene>
<evidence type="ECO:0000259" key="10">
    <source>
        <dbReference type="Pfam" id="PF05223"/>
    </source>
</evidence>
<dbReference type="PROSITE" id="PS51257">
    <property type="entry name" value="PROKAR_LIPOPROTEIN"/>
    <property type="match status" value="1"/>
</dbReference>
<dbReference type="Proteomes" id="UP001500880">
    <property type="component" value="Unassembled WGS sequence"/>
</dbReference>
<dbReference type="InterPro" id="IPR050515">
    <property type="entry name" value="Beta-lactam/transpept"/>
</dbReference>
<evidence type="ECO:0000256" key="5">
    <source>
        <dbReference type="ARBA" id="ARBA00023136"/>
    </source>
</evidence>
<feature type="domain" description="Penicillin-binding protein dimerisation" evidence="9">
    <location>
        <begin position="159"/>
        <end position="326"/>
    </location>
</feature>
<comment type="pathway">
    <text evidence="2">Cell wall biogenesis; peptidoglycan biosynthesis.</text>
</comment>
<evidence type="ECO:0000313" key="12">
    <source>
        <dbReference type="Proteomes" id="UP001500880"/>
    </source>
</evidence>
<comment type="catalytic activity">
    <reaction evidence="6">
        <text>Preferential cleavage: (Ac)2-L-Lys-D-Ala-|-D-Ala. Also transpeptidation of peptidyl-alanyl moieties that are N-acyl substituents of D-alanine.</text>
        <dbReference type="EC" id="3.4.16.4"/>
    </reaction>
</comment>
<sequence length="670" mass="74775">MKRKWILFSAILLLSFLGACKGDQVTPDERLSEYISLWNEQNFDQMYEDYLSATAKENYAKEDMAGRYKDLYSDLEINDIKVSFEKPSDDEQPDYEKVKEASFPIHVEMKSIAGPVSFDHEMTLVKETRNEEENWYVNWDTTYIFKQLEDGDEVGLDTTAAPRGQIFDRNGNGLAINDTLPLMGIKPSAMEGHEQETIKALSEQLHLDVEYIKQQLNQDWVQPDLFVPLRTINPNDQELFDELMALPGVFYQDQVGRYYPLGEAGAHLVGYTGDITAEELEEHEDGGYSAQDKIGKRGLELLYEEELRGEPGADISIKKANGQKVTVASKKAKAGQDIHVTIDSKVQKTIYEKMNQRQGSAAAIHPKTGETLALVSSPSFDPNGLTSNAYAKLLEDKTKPLLNRFTSLYAPGSTFKPVTAMIGLSSEAITPEQTRNIQGETWKKDGWGNYAVRRVTDPGHPVNLEDALVYSDNIYFAQTALDIGADNMVSGLKNFGFNEDIPYPYGIPQSKISNSGNLDEEIMLADTGYGQGELQVSILHLTAMFTPVLNEGNLIKPQLLAEQEPKVWKENLVSAEHADYIHQALRKVVSSTNGTAREANIQQVPLAGKTGTAELKASQDKEGKENGLFVAYDSENQDLMISMLLKNVQDDGGSALAVERVKEVFEELYK</sequence>
<evidence type="ECO:0000256" key="7">
    <source>
        <dbReference type="SAM" id="SignalP"/>
    </source>
</evidence>
<evidence type="ECO:0000313" key="11">
    <source>
        <dbReference type="EMBL" id="GAA0499242.1"/>
    </source>
</evidence>
<dbReference type="EMBL" id="BAAADO010000006">
    <property type="protein sequence ID" value="GAA0499242.1"/>
    <property type="molecule type" value="Genomic_DNA"/>
</dbReference>
<dbReference type="SUPFAM" id="SSF56601">
    <property type="entry name" value="beta-lactamase/transpeptidase-like"/>
    <property type="match status" value="1"/>
</dbReference>
<dbReference type="InterPro" id="IPR001460">
    <property type="entry name" value="PCN-bd_Tpept"/>
</dbReference>
<protein>
    <recommendedName>
        <fullName evidence="4">serine-type D-Ala-D-Ala carboxypeptidase</fullName>
        <ecNumber evidence="4">3.4.16.4</ecNumber>
    </recommendedName>
</protein>
<evidence type="ECO:0000256" key="4">
    <source>
        <dbReference type="ARBA" id="ARBA00012448"/>
    </source>
</evidence>
<evidence type="ECO:0000259" key="9">
    <source>
        <dbReference type="Pfam" id="PF03717"/>
    </source>
</evidence>
<comment type="caution">
    <text evidence="11">The sequence shown here is derived from an EMBL/GenBank/DDBJ whole genome shotgun (WGS) entry which is preliminary data.</text>
</comment>
<dbReference type="SUPFAM" id="SSF54427">
    <property type="entry name" value="NTF2-like"/>
    <property type="match status" value="1"/>
</dbReference>
<dbReference type="Gene3D" id="3.10.450.100">
    <property type="entry name" value="NTF2-like, domain 1"/>
    <property type="match status" value="1"/>
</dbReference>
<feature type="signal peptide" evidence="7">
    <location>
        <begin position="1"/>
        <end position="21"/>
    </location>
</feature>
<name>A0ABN1BJV5_9BACI</name>
<proteinExistence type="inferred from homology"/>
<evidence type="ECO:0000256" key="3">
    <source>
        <dbReference type="ARBA" id="ARBA00007171"/>
    </source>
</evidence>
<keyword evidence="12" id="KW-1185">Reference proteome</keyword>
<evidence type="ECO:0000256" key="2">
    <source>
        <dbReference type="ARBA" id="ARBA00004752"/>
    </source>
</evidence>
<dbReference type="Gene3D" id="3.90.1310.10">
    <property type="entry name" value="Penicillin-binding protein 2a (Domain 2)"/>
    <property type="match status" value="1"/>
</dbReference>
<dbReference type="Gene3D" id="3.40.710.10">
    <property type="entry name" value="DD-peptidase/beta-lactamase superfamily"/>
    <property type="match status" value="1"/>
</dbReference>
<keyword evidence="5" id="KW-0472">Membrane</keyword>
<evidence type="ECO:0000256" key="1">
    <source>
        <dbReference type="ARBA" id="ARBA00004370"/>
    </source>
</evidence>
<reference evidence="11 12" key="1">
    <citation type="journal article" date="2019" name="Int. J. Syst. Evol. Microbiol.">
        <title>The Global Catalogue of Microorganisms (GCM) 10K type strain sequencing project: providing services to taxonomists for standard genome sequencing and annotation.</title>
        <authorList>
            <consortium name="The Broad Institute Genomics Platform"/>
            <consortium name="The Broad Institute Genome Sequencing Center for Infectious Disease"/>
            <person name="Wu L."/>
            <person name="Ma J."/>
        </authorList>
    </citation>
    <scope>NUCLEOTIDE SEQUENCE [LARGE SCALE GENOMIC DNA]</scope>
    <source>
        <strain evidence="11 12">JCM 12389</strain>
    </source>
</reference>
<keyword evidence="7" id="KW-0732">Signal</keyword>
<comment type="subcellular location">
    <subcellularLocation>
        <location evidence="1">Membrane</location>
    </subcellularLocation>
</comment>
<accession>A0ABN1BJV5</accession>
<dbReference type="InterPro" id="IPR032710">
    <property type="entry name" value="NTF2-like_dom_sf"/>
</dbReference>
<dbReference type="InterPro" id="IPR005311">
    <property type="entry name" value="PBP_dimer"/>
</dbReference>